<accession>A0A1R4H971</accession>
<feature type="domain" description="Thioredoxin-like fold" evidence="6">
    <location>
        <begin position="90"/>
        <end position="241"/>
    </location>
</feature>
<dbReference type="Gene3D" id="3.40.30.10">
    <property type="entry name" value="Glutaredoxin"/>
    <property type="match status" value="1"/>
</dbReference>
<evidence type="ECO:0000313" key="8">
    <source>
        <dbReference type="Proteomes" id="UP000195667"/>
    </source>
</evidence>
<evidence type="ECO:0000256" key="1">
    <source>
        <dbReference type="ARBA" id="ARBA00005791"/>
    </source>
</evidence>
<keyword evidence="3" id="KW-0560">Oxidoreductase</keyword>
<evidence type="ECO:0000256" key="4">
    <source>
        <dbReference type="ARBA" id="ARBA00023157"/>
    </source>
</evidence>
<evidence type="ECO:0000256" key="2">
    <source>
        <dbReference type="ARBA" id="ARBA00022729"/>
    </source>
</evidence>
<reference evidence="8" key="1">
    <citation type="submission" date="2017-02" db="EMBL/GenBank/DDBJ databases">
        <authorList>
            <person name="Daims H."/>
        </authorList>
    </citation>
    <scope>NUCLEOTIDE SEQUENCE [LARGE SCALE GENOMIC DNA]</scope>
</reference>
<evidence type="ECO:0000259" key="6">
    <source>
        <dbReference type="Pfam" id="PF13462"/>
    </source>
</evidence>
<dbReference type="InterPro" id="IPR012336">
    <property type="entry name" value="Thioredoxin-like_fold"/>
</dbReference>
<dbReference type="RefSeq" id="WP_087143560.1">
    <property type="nucleotide sequence ID" value="NZ_FUKI01000108.1"/>
</dbReference>
<organism evidence="7 8">
    <name type="scientific">Crenothrix polyspora</name>
    <dbReference type="NCBI Taxonomy" id="360316"/>
    <lineage>
        <taxon>Bacteria</taxon>
        <taxon>Pseudomonadati</taxon>
        <taxon>Pseudomonadota</taxon>
        <taxon>Gammaproteobacteria</taxon>
        <taxon>Methylococcales</taxon>
        <taxon>Crenotrichaceae</taxon>
        <taxon>Crenothrix</taxon>
    </lineage>
</organism>
<keyword evidence="5" id="KW-0676">Redox-active center</keyword>
<dbReference type="Proteomes" id="UP000195667">
    <property type="component" value="Unassembled WGS sequence"/>
</dbReference>
<protein>
    <submittedName>
        <fullName evidence="7">Putative Thiol:disulfide interchange protein DsbA</fullName>
    </submittedName>
</protein>
<sequence length="268" mass="29958">MYINFIGLVKCNIKINMRRIIAVFTAAFLFQVTPSFARSDKMLENEIAALKEGQKAIQKDLQEIKNILRSQPQGNGKPHVPQNIVLSVEGGELQGNKNTKLTLIEYTDFQCPFCGKYVHDTYPIIKQDFINTGKLKYVRKDFPLESIHPYAFKAAEASHCAQEQTKGAEMHKHLFDNQGQLSPANLLEYAKVLALDVDDFQKCMDSGKYALQIRKNITEAQSAGVTGTPSFFLGTSDISGKIKVVRSFTGAQPFSSFKAAIDEVLNNR</sequence>
<dbReference type="PANTHER" id="PTHR13887">
    <property type="entry name" value="GLUTATHIONE S-TRANSFERASE KAPPA"/>
    <property type="match status" value="1"/>
</dbReference>
<evidence type="ECO:0000256" key="5">
    <source>
        <dbReference type="ARBA" id="ARBA00023284"/>
    </source>
</evidence>
<dbReference type="AlphaFoldDB" id="A0A1R4H971"/>
<name>A0A1R4H971_9GAMM</name>
<dbReference type="Gene3D" id="1.10.40.80">
    <property type="match status" value="1"/>
</dbReference>
<keyword evidence="4" id="KW-1015">Disulfide bond</keyword>
<dbReference type="PANTHER" id="PTHR13887:SF14">
    <property type="entry name" value="DISULFIDE BOND FORMATION PROTEIN D"/>
    <property type="match status" value="1"/>
</dbReference>
<keyword evidence="8" id="KW-1185">Reference proteome</keyword>
<proteinExistence type="inferred from homology"/>
<dbReference type="Pfam" id="PF13462">
    <property type="entry name" value="Thioredoxin_4"/>
    <property type="match status" value="1"/>
</dbReference>
<keyword evidence="2" id="KW-0732">Signal</keyword>
<evidence type="ECO:0000313" key="7">
    <source>
        <dbReference type="EMBL" id="SJM92814.1"/>
    </source>
</evidence>
<dbReference type="OrthoDB" id="9780340at2"/>
<evidence type="ECO:0000256" key="3">
    <source>
        <dbReference type="ARBA" id="ARBA00023002"/>
    </source>
</evidence>
<gene>
    <name evidence="7" type="ORF">CRENPOLYSF1_330077</name>
</gene>
<dbReference type="InterPro" id="IPR036249">
    <property type="entry name" value="Thioredoxin-like_sf"/>
</dbReference>
<comment type="similarity">
    <text evidence="1">Belongs to the thioredoxin family. DsbA subfamily.</text>
</comment>
<dbReference type="GO" id="GO:0016491">
    <property type="term" value="F:oxidoreductase activity"/>
    <property type="evidence" value="ECO:0007669"/>
    <property type="project" value="UniProtKB-KW"/>
</dbReference>
<dbReference type="SUPFAM" id="SSF52833">
    <property type="entry name" value="Thioredoxin-like"/>
    <property type="match status" value="1"/>
</dbReference>
<dbReference type="EMBL" id="FUKI01000108">
    <property type="protein sequence ID" value="SJM92814.1"/>
    <property type="molecule type" value="Genomic_DNA"/>
</dbReference>